<name>A0AAW2IQ42_9LAMI</name>
<dbReference type="Pfam" id="PF02992">
    <property type="entry name" value="Transposase_21"/>
    <property type="match status" value="1"/>
</dbReference>
<proteinExistence type="predicted"/>
<organism evidence="1">
    <name type="scientific">Sesamum angustifolium</name>
    <dbReference type="NCBI Taxonomy" id="2727405"/>
    <lineage>
        <taxon>Eukaryota</taxon>
        <taxon>Viridiplantae</taxon>
        <taxon>Streptophyta</taxon>
        <taxon>Embryophyta</taxon>
        <taxon>Tracheophyta</taxon>
        <taxon>Spermatophyta</taxon>
        <taxon>Magnoliopsida</taxon>
        <taxon>eudicotyledons</taxon>
        <taxon>Gunneridae</taxon>
        <taxon>Pentapetalae</taxon>
        <taxon>asterids</taxon>
        <taxon>lamiids</taxon>
        <taxon>Lamiales</taxon>
        <taxon>Pedaliaceae</taxon>
        <taxon>Sesamum</taxon>
    </lineage>
</organism>
<dbReference type="AlphaFoldDB" id="A0AAW2IQ42"/>
<reference evidence="1" key="2">
    <citation type="journal article" date="2024" name="Plant">
        <title>Genomic evolution and insights into agronomic trait innovations of Sesamum species.</title>
        <authorList>
            <person name="Miao H."/>
            <person name="Wang L."/>
            <person name="Qu L."/>
            <person name="Liu H."/>
            <person name="Sun Y."/>
            <person name="Le M."/>
            <person name="Wang Q."/>
            <person name="Wei S."/>
            <person name="Zheng Y."/>
            <person name="Lin W."/>
            <person name="Duan Y."/>
            <person name="Cao H."/>
            <person name="Xiong S."/>
            <person name="Wang X."/>
            <person name="Wei L."/>
            <person name="Li C."/>
            <person name="Ma Q."/>
            <person name="Ju M."/>
            <person name="Zhao R."/>
            <person name="Li G."/>
            <person name="Mu C."/>
            <person name="Tian Q."/>
            <person name="Mei H."/>
            <person name="Zhang T."/>
            <person name="Gao T."/>
            <person name="Zhang H."/>
        </authorList>
    </citation>
    <scope>NUCLEOTIDE SEQUENCE</scope>
    <source>
        <strain evidence="1">G01</strain>
    </source>
</reference>
<comment type="caution">
    <text evidence="1">The sequence shown here is derived from an EMBL/GenBank/DDBJ whole genome shotgun (WGS) entry which is preliminary data.</text>
</comment>
<dbReference type="EMBL" id="JACGWK010001668">
    <property type="protein sequence ID" value="KAL0284229.1"/>
    <property type="molecule type" value="Genomic_DNA"/>
</dbReference>
<gene>
    <name evidence="1" type="ORF">Sangu_2838100</name>
</gene>
<accession>A0AAW2IQ42</accession>
<evidence type="ECO:0000313" key="1">
    <source>
        <dbReference type="EMBL" id="KAL0284229.1"/>
    </source>
</evidence>
<sequence length="243" mass="27909">MVFDVAGPSYFASSHDDGTRSYPVDAGTSSYVYSGCGLYDYDESGLADRFSNIVHAADQPLRDGYNQSQLGVAVELVVTKADGHIFERIYDRILWANRILPFDHTLTGDYYNTKKLKDNVDLEYCKFYGDGRYKPARGRDPHWKKSSYAILRYLSLTSPYREVPRNIWLGLCTDGFVLHGQYGRTYSRWLVIITPYNFSLGMCMSSEYIFMMMVIPDPSDPIRPIDVYLEPLIKKLLQLWHVG</sequence>
<reference evidence="1" key="1">
    <citation type="submission" date="2020-06" db="EMBL/GenBank/DDBJ databases">
        <authorList>
            <person name="Li T."/>
            <person name="Hu X."/>
            <person name="Zhang T."/>
            <person name="Song X."/>
            <person name="Zhang H."/>
            <person name="Dai N."/>
            <person name="Sheng W."/>
            <person name="Hou X."/>
            <person name="Wei L."/>
        </authorList>
    </citation>
    <scope>NUCLEOTIDE SEQUENCE</scope>
    <source>
        <strain evidence="1">G01</strain>
        <tissue evidence="1">Leaf</tissue>
    </source>
</reference>
<protein>
    <submittedName>
        <fullName evidence="1">Uncharacterized protein</fullName>
    </submittedName>
</protein>
<dbReference type="InterPro" id="IPR004242">
    <property type="entry name" value="Transposase_21"/>
</dbReference>